<name>A0A9D4PN04_RHISA</name>
<feature type="compositionally biased region" description="Basic residues" evidence="1">
    <location>
        <begin position="1"/>
        <end position="13"/>
    </location>
</feature>
<sequence length="282" mass="30755">MRRRANFRTKEKRRSIEDKKPAEFPQFIVAGGGKGGDADYSAAAVGRASGTAATTATTTPPATGAVSSSAKATPSRLPGAASACAADDFLAYSFQRKAPYLVWDDEGCARHQPHYQGPLRSSRPWTLRHSRRCCPWPCVLAATLASALLFGALVALCAYLSAVRLLGVVRVVEGDAWDPSLLNSTSKEFRIKSAKYANMLEAAYRKSPQLNSSLSKVTIYAFRQGSLIVLFELEVDKRRTPAVADLESEFRETLRREAEKGPRGAFGHLKIDRNTIEMTGKL</sequence>
<keyword evidence="2" id="KW-0472">Membrane</keyword>
<feature type="transmembrane region" description="Helical" evidence="2">
    <location>
        <begin position="138"/>
        <end position="162"/>
    </location>
</feature>
<dbReference type="EMBL" id="JABSTV010001252">
    <property type="protein sequence ID" value="KAH7947901.1"/>
    <property type="molecule type" value="Genomic_DNA"/>
</dbReference>
<comment type="caution">
    <text evidence="4">The sequence shown here is derived from an EMBL/GenBank/DDBJ whole genome shotgun (WGS) entry which is preliminary data.</text>
</comment>
<feature type="region of interest" description="Disordered" evidence="1">
    <location>
        <begin position="51"/>
        <end position="71"/>
    </location>
</feature>
<evidence type="ECO:0000259" key="3">
    <source>
        <dbReference type="PROSITE" id="PS50024"/>
    </source>
</evidence>
<dbReference type="AlphaFoldDB" id="A0A9D4PN04"/>
<keyword evidence="2" id="KW-0812">Transmembrane</keyword>
<evidence type="ECO:0000313" key="4">
    <source>
        <dbReference type="EMBL" id="KAH7947901.1"/>
    </source>
</evidence>
<protein>
    <recommendedName>
        <fullName evidence="3">SEA domain-containing protein</fullName>
    </recommendedName>
</protein>
<evidence type="ECO:0000313" key="5">
    <source>
        <dbReference type="Proteomes" id="UP000821837"/>
    </source>
</evidence>
<gene>
    <name evidence="4" type="ORF">HPB52_016726</name>
</gene>
<reference evidence="4" key="1">
    <citation type="journal article" date="2020" name="Cell">
        <title>Large-Scale Comparative Analyses of Tick Genomes Elucidate Their Genetic Diversity and Vector Capacities.</title>
        <authorList>
            <consortium name="Tick Genome and Microbiome Consortium (TIGMIC)"/>
            <person name="Jia N."/>
            <person name="Wang J."/>
            <person name="Shi W."/>
            <person name="Du L."/>
            <person name="Sun Y."/>
            <person name="Zhan W."/>
            <person name="Jiang J.F."/>
            <person name="Wang Q."/>
            <person name="Zhang B."/>
            <person name="Ji P."/>
            <person name="Bell-Sakyi L."/>
            <person name="Cui X.M."/>
            <person name="Yuan T.T."/>
            <person name="Jiang B.G."/>
            <person name="Yang W.F."/>
            <person name="Lam T.T."/>
            <person name="Chang Q.C."/>
            <person name="Ding S.J."/>
            <person name="Wang X.J."/>
            <person name="Zhu J.G."/>
            <person name="Ruan X.D."/>
            <person name="Zhao L."/>
            <person name="Wei J.T."/>
            <person name="Ye R.Z."/>
            <person name="Que T.C."/>
            <person name="Du C.H."/>
            <person name="Zhou Y.H."/>
            <person name="Cheng J.X."/>
            <person name="Dai P.F."/>
            <person name="Guo W.B."/>
            <person name="Han X.H."/>
            <person name="Huang E.J."/>
            <person name="Li L.F."/>
            <person name="Wei W."/>
            <person name="Gao Y.C."/>
            <person name="Liu J.Z."/>
            <person name="Shao H.Z."/>
            <person name="Wang X."/>
            <person name="Wang C.C."/>
            <person name="Yang T.C."/>
            <person name="Huo Q.B."/>
            <person name="Li W."/>
            <person name="Chen H.Y."/>
            <person name="Chen S.E."/>
            <person name="Zhou L.G."/>
            <person name="Ni X.B."/>
            <person name="Tian J.H."/>
            <person name="Sheng Y."/>
            <person name="Liu T."/>
            <person name="Pan Y.S."/>
            <person name="Xia L.Y."/>
            <person name="Li J."/>
            <person name="Zhao F."/>
            <person name="Cao W.C."/>
        </authorList>
    </citation>
    <scope>NUCLEOTIDE SEQUENCE</scope>
    <source>
        <strain evidence="4">Rsan-2018</strain>
    </source>
</reference>
<proteinExistence type="predicted"/>
<dbReference type="PROSITE" id="PS50024">
    <property type="entry name" value="SEA"/>
    <property type="match status" value="1"/>
</dbReference>
<evidence type="ECO:0000256" key="2">
    <source>
        <dbReference type="SAM" id="Phobius"/>
    </source>
</evidence>
<feature type="compositionally biased region" description="Low complexity" evidence="1">
    <location>
        <begin position="51"/>
        <end position="70"/>
    </location>
</feature>
<organism evidence="4 5">
    <name type="scientific">Rhipicephalus sanguineus</name>
    <name type="common">Brown dog tick</name>
    <name type="synonym">Ixodes sanguineus</name>
    <dbReference type="NCBI Taxonomy" id="34632"/>
    <lineage>
        <taxon>Eukaryota</taxon>
        <taxon>Metazoa</taxon>
        <taxon>Ecdysozoa</taxon>
        <taxon>Arthropoda</taxon>
        <taxon>Chelicerata</taxon>
        <taxon>Arachnida</taxon>
        <taxon>Acari</taxon>
        <taxon>Parasitiformes</taxon>
        <taxon>Ixodida</taxon>
        <taxon>Ixodoidea</taxon>
        <taxon>Ixodidae</taxon>
        <taxon>Rhipicephalinae</taxon>
        <taxon>Rhipicephalus</taxon>
        <taxon>Rhipicephalus</taxon>
    </lineage>
</organism>
<keyword evidence="2" id="KW-1133">Transmembrane helix</keyword>
<dbReference type="InterPro" id="IPR000082">
    <property type="entry name" value="SEA_dom"/>
</dbReference>
<dbReference type="Pfam" id="PF01390">
    <property type="entry name" value="SEA"/>
    <property type="match status" value="1"/>
</dbReference>
<evidence type="ECO:0000256" key="1">
    <source>
        <dbReference type="SAM" id="MobiDB-lite"/>
    </source>
</evidence>
<dbReference type="SUPFAM" id="SSF82671">
    <property type="entry name" value="SEA domain"/>
    <property type="match status" value="1"/>
</dbReference>
<dbReference type="Proteomes" id="UP000821837">
    <property type="component" value="Chromosome 6"/>
</dbReference>
<accession>A0A9D4PN04</accession>
<dbReference type="InterPro" id="IPR036364">
    <property type="entry name" value="SEA_dom_sf"/>
</dbReference>
<keyword evidence="5" id="KW-1185">Reference proteome</keyword>
<reference evidence="4" key="2">
    <citation type="submission" date="2021-09" db="EMBL/GenBank/DDBJ databases">
        <authorList>
            <person name="Jia N."/>
            <person name="Wang J."/>
            <person name="Shi W."/>
            <person name="Du L."/>
            <person name="Sun Y."/>
            <person name="Zhan W."/>
            <person name="Jiang J."/>
            <person name="Wang Q."/>
            <person name="Zhang B."/>
            <person name="Ji P."/>
            <person name="Sakyi L.B."/>
            <person name="Cui X."/>
            <person name="Yuan T."/>
            <person name="Jiang B."/>
            <person name="Yang W."/>
            <person name="Lam T.T.-Y."/>
            <person name="Chang Q."/>
            <person name="Ding S."/>
            <person name="Wang X."/>
            <person name="Zhu J."/>
            <person name="Ruan X."/>
            <person name="Zhao L."/>
            <person name="Wei J."/>
            <person name="Que T."/>
            <person name="Du C."/>
            <person name="Cheng J."/>
            <person name="Dai P."/>
            <person name="Han X."/>
            <person name="Huang E."/>
            <person name="Gao Y."/>
            <person name="Liu J."/>
            <person name="Shao H."/>
            <person name="Ye R."/>
            <person name="Li L."/>
            <person name="Wei W."/>
            <person name="Wang X."/>
            <person name="Wang C."/>
            <person name="Huo Q."/>
            <person name="Li W."/>
            <person name="Guo W."/>
            <person name="Chen H."/>
            <person name="Chen S."/>
            <person name="Zhou L."/>
            <person name="Zhou L."/>
            <person name="Ni X."/>
            <person name="Tian J."/>
            <person name="Zhou Y."/>
            <person name="Sheng Y."/>
            <person name="Liu T."/>
            <person name="Pan Y."/>
            <person name="Xia L."/>
            <person name="Li J."/>
            <person name="Zhao F."/>
            <person name="Cao W."/>
        </authorList>
    </citation>
    <scope>NUCLEOTIDE SEQUENCE</scope>
    <source>
        <strain evidence="4">Rsan-2018</strain>
        <tissue evidence="4">Larvae</tissue>
    </source>
</reference>
<feature type="region of interest" description="Disordered" evidence="1">
    <location>
        <begin position="1"/>
        <end position="24"/>
    </location>
</feature>
<feature type="domain" description="SEA" evidence="3">
    <location>
        <begin position="161"/>
        <end position="282"/>
    </location>
</feature>